<dbReference type="GO" id="GO:0000166">
    <property type="term" value="F:nucleotide binding"/>
    <property type="evidence" value="ECO:0007669"/>
    <property type="project" value="InterPro"/>
</dbReference>
<dbReference type="InterPro" id="IPR010997">
    <property type="entry name" value="HRDC-like_sf"/>
</dbReference>
<dbReference type="InterPro" id="IPR002121">
    <property type="entry name" value="HRDC_dom"/>
</dbReference>
<dbReference type="SUPFAM" id="SSF47819">
    <property type="entry name" value="HRDC-like"/>
    <property type="match status" value="1"/>
</dbReference>
<protein>
    <recommendedName>
        <fullName evidence="2">HRDC domain-containing protein</fullName>
    </recommendedName>
</protein>
<proteinExistence type="predicted"/>
<dbReference type="EMBL" id="CP016251">
    <property type="protein sequence ID" value="ANQ10518.1"/>
    <property type="molecule type" value="Genomic_DNA"/>
</dbReference>
<reference evidence="4" key="1">
    <citation type="submission" date="2016-06" db="EMBL/GenBank/DDBJ databases">
        <title>First high quality genome sequence of Plasmodium coatneyi using continuous long reads from single molecule, real-time sequencing.</title>
        <authorList>
            <person name="Chien J.-T."/>
            <person name="Pakala S.B."/>
            <person name="Geraldo J.A."/>
            <person name="Lapp S.A."/>
            <person name="Barnwell J.W."/>
            <person name="Kissinger J.C."/>
            <person name="Galinski M.R."/>
            <person name="Humphrey J.C."/>
        </authorList>
    </citation>
    <scope>NUCLEOTIDE SEQUENCE [LARGE SCALE GENOMIC DNA]</scope>
    <source>
        <strain evidence="4">Hackeri</strain>
    </source>
</reference>
<dbReference type="GO" id="GO:0003676">
    <property type="term" value="F:nucleic acid binding"/>
    <property type="evidence" value="ECO:0007669"/>
    <property type="project" value="InterPro"/>
</dbReference>
<dbReference type="PROSITE" id="PS50967">
    <property type="entry name" value="HRDC"/>
    <property type="match status" value="1"/>
</dbReference>
<dbReference type="Proteomes" id="UP000092716">
    <property type="component" value="Chromosome 13"/>
</dbReference>
<dbReference type="Pfam" id="PF00570">
    <property type="entry name" value="HRDC"/>
    <property type="match status" value="1"/>
</dbReference>
<evidence type="ECO:0000256" key="1">
    <source>
        <dbReference type="SAM" id="MobiDB-lite"/>
    </source>
</evidence>
<dbReference type="InterPro" id="IPR044876">
    <property type="entry name" value="HRDC_dom_sf"/>
</dbReference>
<organism evidence="3 4">
    <name type="scientific">Plasmodium coatneyi</name>
    <dbReference type="NCBI Taxonomy" id="208452"/>
    <lineage>
        <taxon>Eukaryota</taxon>
        <taxon>Sar</taxon>
        <taxon>Alveolata</taxon>
        <taxon>Apicomplexa</taxon>
        <taxon>Aconoidasida</taxon>
        <taxon>Haemosporida</taxon>
        <taxon>Plasmodiidae</taxon>
        <taxon>Plasmodium</taxon>
    </lineage>
</organism>
<name>A0A1B1E698_9APIC</name>
<sequence length="318" mass="36509">MKKGKVINNLHKQIKSLEDNNIPYKYYSAPNNVNIRNYLSDRKIRYSCPPNSYLSLNELLKLVDTLDHHDSDEMKHLDYNGDTVANGITNGKAKKEEYMYGQFSRVPKDALHNNVLVKEASLCDQADYHTIAYNQDYRKYDKHANNDSRVNYGYSEHSNMSNMYKHPPDQPYEDNPVRDSAVQNNYCLFSQDDTPNYKNASNVREADTVRITSPPSYESNCIKRTSQTKVENSSQEPATSKDGSLLKNLLECRVKLSKWNNITDPEKVISTKNLKLLLLHRPSSIDDIKNLNLIGFGENKIRKYGHDILNVFLSGSTD</sequence>
<gene>
    <name evidence="3" type="ORF">PCOAH_00049610</name>
</gene>
<evidence type="ECO:0000313" key="4">
    <source>
        <dbReference type="Proteomes" id="UP000092716"/>
    </source>
</evidence>
<accession>A0A1B1E698</accession>
<dbReference type="GeneID" id="30911695"/>
<evidence type="ECO:0000313" key="3">
    <source>
        <dbReference type="EMBL" id="ANQ10518.1"/>
    </source>
</evidence>
<keyword evidence="4" id="KW-1185">Reference proteome</keyword>
<evidence type="ECO:0000259" key="2">
    <source>
        <dbReference type="PROSITE" id="PS50967"/>
    </source>
</evidence>
<dbReference type="AlphaFoldDB" id="A0A1B1E698"/>
<dbReference type="Gene3D" id="1.10.150.80">
    <property type="entry name" value="HRDC domain"/>
    <property type="match status" value="1"/>
</dbReference>
<dbReference type="OrthoDB" id="382111at2759"/>
<dbReference type="KEGG" id="pcot:PCOAH_00049610"/>
<feature type="region of interest" description="Disordered" evidence="1">
    <location>
        <begin position="214"/>
        <end position="241"/>
    </location>
</feature>
<dbReference type="RefSeq" id="XP_019917213.1">
    <property type="nucleotide sequence ID" value="XM_020061743.1"/>
</dbReference>
<feature type="domain" description="HRDC" evidence="2">
    <location>
        <begin position="239"/>
        <end position="318"/>
    </location>
</feature>
<dbReference type="VEuPathDB" id="PlasmoDB:PCOAH_00049610"/>